<dbReference type="PANTHER" id="PTHR30146">
    <property type="entry name" value="LACI-RELATED TRANSCRIPTIONAL REPRESSOR"/>
    <property type="match status" value="1"/>
</dbReference>
<keyword evidence="1" id="KW-0805">Transcription regulation</keyword>
<keyword evidence="2" id="KW-0238">DNA-binding</keyword>
<accession>A0ABN6XPU3</accession>
<dbReference type="Gene3D" id="1.10.260.40">
    <property type="entry name" value="lambda repressor-like DNA-binding domains"/>
    <property type="match status" value="1"/>
</dbReference>
<evidence type="ECO:0000256" key="2">
    <source>
        <dbReference type="ARBA" id="ARBA00023125"/>
    </source>
</evidence>
<protein>
    <submittedName>
        <fullName evidence="5">LacI family transcriptional regulator</fullName>
    </submittedName>
</protein>
<evidence type="ECO:0000259" key="4">
    <source>
        <dbReference type="PROSITE" id="PS50932"/>
    </source>
</evidence>
<reference evidence="6" key="1">
    <citation type="journal article" date="2019" name="Int. J. Syst. Evol. Microbiol.">
        <title>The Global Catalogue of Microorganisms (GCM) 10K type strain sequencing project: providing services to taxonomists for standard genome sequencing and annotation.</title>
        <authorList>
            <consortium name="The Broad Institute Genomics Platform"/>
            <consortium name="The Broad Institute Genome Sequencing Center for Infectious Disease"/>
            <person name="Wu L."/>
            <person name="Ma J."/>
        </authorList>
    </citation>
    <scope>NUCLEOTIDE SEQUENCE [LARGE SCALE GENOMIC DNA]</scope>
    <source>
        <strain evidence="6">NBRC 108725</strain>
    </source>
</reference>
<keyword evidence="6" id="KW-1185">Reference proteome</keyword>
<evidence type="ECO:0000313" key="6">
    <source>
        <dbReference type="Proteomes" id="UP001321498"/>
    </source>
</evidence>
<name>A0ABN6XPU3_9MICO</name>
<organism evidence="5 6">
    <name type="scientific">Naasia aerilata</name>
    <dbReference type="NCBI Taxonomy" id="1162966"/>
    <lineage>
        <taxon>Bacteria</taxon>
        <taxon>Bacillati</taxon>
        <taxon>Actinomycetota</taxon>
        <taxon>Actinomycetes</taxon>
        <taxon>Micrococcales</taxon>
        <taxon>Microbacteriaceae</taxon>
        <taxon>Naasia</taxon>
    </lineage>
</organism>
<proteinExistence type="predicted"/>
<dbReference type="PROSITE" id="PS50932">
    <property type="entry name" value="HTH_LACI_2"/>
    <property type="match status" value="1"/>
</dbReference>
<dbReference type="InterPro" id="IPR046335">
    <property type="entry name" value="LacI/GalR-like_sensor"/>
</dbReference>
<gene>
    <name evidence="5" type="ORF">GCM10025866_13670</name>
</gene>
<evidence type="ECO:0000256" key="3">
    <source>
        <dbReference type="ARBA" id="ARBA00023163"/>
    </source>
</evidence>
<dbReference type="CDD" id="cd01392">
    <property type="entry name" value="HTH_LacI"/>
    <property type="match status" value="1"/>
</dbReference>
<dbReference type="Proteomes" id="UP001321498">
    <property type="component" value="Chromosome"/>
</dbReference>
<dbReference type="SUPFAM" id="SSF53822">
    <property type="entry name" value="Periplasmic binding protein-like I"/>
    <property type="match status" value="1"/>
</dbReference>
<dbReference type="EMBL" id="AP027731">
    <property type="protein sequence ID" value="BDZ45458.1"/>
    <property type="molecule type" value="Genomic_DNA"/>
</dbReference>
<sequence length="349" mass="37482">MTQEVIPGAPTLEQVAALAGVSRSTVSRVVNKSPHVTDEAAAVVLEAIETLGYVPNRAARSLASRKTQVIALVVPESTARVFADPFFASVVQGIALHLAATEYTLNMVIASETNPEKTRRYLMGGNVDGALVVSHHSGDHSYARLSQALPTVFGGRPMNADERDSYFVDSDNVAGAAVATRHLLDIGCRRVATIGGPQDMPPGFDRLEGWRRTVREAGLDDSLVELGDFSPRQGAEAMRRLLARGEAFDGLFVANDQMAVGALSVLREEGIAVPRDLAVVGFDADYFSETSEPPLTTIAQPAIELGATMARVLVDLLEGRPVERVTIMPTHLLVRASSRRRDDAEEASR</sequence>
<keyword evidence="3" id="KW-0804">Transcription</keyword>
<dbReference type="SMART" id="SM00354">
    <property type="entry name" value="HTH_LACI"/>
    <property type="match status" value="1"/>
</dbReference>
<dbReference type="Pfam" id="PF00356">
    <property type="entry name" value="LacI"/>
    <property type="match status" value="1"/>
</dbReference>
<dbReference type="InterPro" id="IPR028082">
    <property type="entry name" value="Peripla_BP_I"/>
</dbReference>
<dbReference type="PANTHER" id="PTHR30146:SF109">
    <property type="entry name" value="HTH-TYPE TRANSCRIPTIONAL REGULATOR GALS"/>
    <property type="match status" value="1"/>
</dbReference>
<evidence type="ECO:0000256" key="1">
    <source>
        <dbReference type="ARBA" id="ARBA00023015"/>
    </source>
</evidence>
<feature type="domain" description="HTH lacI-type" evidence="4">
    <location>
        <begin position="10"/>
        <end position="64"/>
    </location>
</feature>
<dbReference type="InterPro" id="IPR010982">
    <property type="entry name" value="Lambda_DNA-bd_dom_sf"/>
</dbReference>
<dbReference type="InterPro" id="IPR000843">
    <property type="entry name" value="HTH_LacI"/>
</dbReference>
<dbReference type="SUPFAM" id="SSF47413">
    <property type="entry name" value="lambda repressor-like DNA-binding domains"/>
    <property type="match status" value="1"/>
</dbReference>
<dbReference type="CDD" id="cd06267">
    <property type="entry name" value="PBP1_LacI_sugar_binding-like"/>
    <property type="match status" value="1"/>
</dbReference>
<dbReference type="Pfam" id="PF13377">
    <property type="entry name" value="Peripla_BP_3"/>
    <property type="match status" value="1"/>
</dbReference>
<dbReference type="Gene3D" id="3.40.50.2300">
    <property type="match status" value="2"/>
</dbReference>
<dbReference type="RefSeq" id="WP_286278770.1">
    <property type="nucleotide sequence ID" value="NZ_AP027731.1"/>
</dbReference>
<evidence type="ECO:0000313" key="5">
    <source>
        <dbReference type="EMBL" id="BDZ45458.1"/>
    </source>
</evidence>